<comment type="caution">
    <text evidence="2">The sequence shown here is derived from an EMBL/GenBank/DDBJ whole genome shotgun (WGS) entry which is preliminary data.</text>
</comment>
<dbReference type="SUPFAM" id="SSF53448">
    <property type="entry name" value="Nucleotide-diphospho-sugar transferases"/>
    <property type="match status" value="1"/>
</dbReference>
<dbReference type="InterPro" id="IPR001173">
    <property type="entry name" value="Glyco_trans_2-like"/>
</dbReference>
<organism evidence="2 3">
    <name type="scientific">Solirubrobacter phytolaccae</name>
    <dbReference type="NCBI Taxonomy" id="1404360"/>
    <lineage>
        <taxon>Bacteria</taxon>
        <taxon>Bacillati</taxon>
        <taxon>Actinomycetota</taxon>
        <taxon>Thermoleophilia</taxon>
        <taxon>Solirubrobacterales</taxon>
        <taxon>Solirubrobacteraceae</taxon>
        <taxon>Solirubrobacter</taxon>
    </lineage>
</organism>
<reference evidence="2" key="1">
    <citation type="submission" date="2022-10" db="EMBL/GenBank/DDBJ databases">
        <title>The WGS of Solirubrobacter phytolaccae KCTC 29190.</title>
        <authorList>
            <person name="Jiang Z."/>
        </authorList>
    </citation>
    <scope>NUCLEOTIDE SEQUENCE</scope>
    <source>
        <strain evidence="2">KCTC 29190</strain>
    </source>
</reference>
<dbReference type="AlphaFoldDB" id="A0A9X3N5M1"/>
<proteinExistence type="predicted"/>
<evidence type="ECO:0000313" key="2">
    <source>
        <dbReference type="EMBL" id="MDA0180310.1"/>
    </source>
</evidence>
<accession>A0A9X3N5M1</accession>
<feature type="domain" description="Glycosyltransferase 2-like" evidence="1">
    <location>
        <begin position="8"/>
        <end position="114"/>
    </location>
</feature>
<dbReference type="Gene3D" id="3.90.550.10">
    <property type="entry name" value="Spore Coat Polysaccharide Biosynthesis Protein SpsA, Chain A"/>
    <property type="match status" value="1"/>
</dbReference>
<dbReference type="EMBL" id="JAPDDP010000011">
    <property type="protein sequence ID" value="MDA0180310.1"/>
    <property type="molecule type" value="Genomic_DNA"/>
</dbReference>
<dbReference type="InterPro" id="IPR029044">
    <property type="entry name" value="Nucleotide-diphossugar_trans"/>
</dbReference>
<name>A0A9X3N5M1_9ACTN</name>
<dbReference type="Proteomes" id="UP001147653">
    <property type="component" value="Unassembled WGS sequence"/>
</dbReference>
<keyword evidence="2" id="KW-0808">Transferase</keyword>
<dbReference type="EC" id="2.4.-.-" evidence="2"/>
<dbReference type="RefSeq" id="WP_270024618.1">
    <property type="nucleotide sequence ID" value="NZ_JAPDDP010000011.1"/>
</dbReference>
<evidence type="ECO:0000259" key="1">
    <source>
        <dbReference type="Pfam" id="PF00535"/>
    </source>
</evidence>
<keyword evidence="3" id="KW-1185">Reference proteome</keyword>
<sequence>MTPAATDIILLAHNRLEHLIATVEALEERTPEPIRITVVDNASAPDVRNWLGANRHRFHKVILRPTNEHVPAFQHGIDATTSDPYIVSDPDIVVPDLQPSWLARLHGLMERHPEFGLIGIGLDQANRPSVLGPEVIDPATVVDDEIVATGVGTVMQMIRRDALVTAYRSDWQTCTDITRSGRRVGWAEGIRGVHLGWDDYRLYPAHLAAKHLSYGVYNEMDLIGRPPTLTELAVAGPVVRLTREAGLADAALLEVTWNGPAVGAALPASVCVERPEAGALPFQDGAAGAVVLVDPPAAEAERALAEATRVGTRMVVAIAPLEAFGARTAAELAPAGWTGEEADGPGDVPLALALAADRDPELAANLGPAAVQDREQWLELFGRGAFGKGTRRLWIWRREEELPAPERVVFDPALVQPWRGVAPPMAQPRRKTFIERLWRRADLAERARLWIALRRRSGEARA</sequence>
<dbReference type="Pfam" id="PF00535">
    <property type="entry name" value="Glycos_transf_2"/>
    <property type="match status" value="1"/>
</dbReference>
<keyword evidence="2" id="KW-0328">Glycosyltransferase</keyword>
<evidence type="ECO:0000313" key="3">
    <source>
        <dbReference type="Proteomes" id="UP001147653"/>
    </source>
</evidence>
<gene>
    <name evidence="2" type="ORF">OJ997_08385</name>
</gene>
<dbReference type="GO" id="GO:0016757">
    <property type="term" value="F:glycosyltransferase activity"/>
    <property type="evidence" value="ECO:0007669"/>
    <property type="project" value="UniProtKB-KW"/>
</dbReference>
<protein>
    <submittedName>
        <fullName evidence="2">Glycosyltransferase</fullName>
        <ecNumber evidence="2">2.4.-.-</ecNumber>
    </submittedName>
</protein>